<feature type="compositionally biased region" description="Basic and acidic residues" evidence="1">
    <location>
        <begin position="158"/>
        <end position="179"/>
    </location>
</feature>
<dbReference type="Proteomes" id="UP001642360">
    <property type="component" value="Unassembled WGS sequence"/>
</dbReference>
<feature type="region of interest" description="Disordered" evidence="1">
    <location>
        <begin position="1"/>
        <end position="28"/>
    </location>
</feature>
<name>A0ABC8S3A7_9AQUA</name>
<accession>A0ABC8S3A7</accession>
<feature type="compositionally biased region" description="Basic and acidic residues" evidence="1">
    <location>
        <begin position="1"/>
        <end position="11"/>
    </location>
</feature>
<comment type="caution">
    <text evidence="2">The sequence shown here is derived from an EMBL/GenBank/DDBJ whole genome shotgun (WGS) entry which is preliminary data.</text>
</comment>
<gene>
    <name evidence="2" type="ORF">ILEXP_LOCUS17762</name>
</gene>
<keyword evidence="3" id="KW-1185">Reference proteome</keyword>
<evidence type="ECO:0000256" key="1">
    <source>
        <dbReference type="SAM" id="MobiDB-lite"/>
    </source>
</evidence>
<dbReference type="AlphaFoldDB" id="A0ABC8S3A7"/>
<evidence type="ECO:0000313" key="3">
    <source>
        <dbReference type="Proteomes" id="UP001642360"/>
    </source>
</evidence>
<protein>
    <submittedName>
        <fullName evidence="2">Uncharacterized protein</fullName>
    </submittedName>
</protein>
<evidence type="ECO:0000313" key="2">
    <source>
        <dbReference type="EMBL" id="CAK9149694.1"/>
    </source>
</evidence>
<dbReference type="EMBL" id="CAUOFW020001925">
    <property type="protein sequence ID" value="CAK9149694.1"/>
    <property type="molecule type" value="Genomic_DNA"/>
</dbReference>
<organism evidence="2 3">
    <name type="scientific">Ilex paraguariensis</name>
    <name type="common">yerba mate</name>
    <dbReference type="NCBI Taxonomy" id="185542"/>
    <lineage>
        <taxon>Eukaryota</taxon>
        <taxon>Viridiplantae</taxon>
        <taxon>Streptophyta</taxon>
        <taxon>Embryophyta</taxon>
        <taxon>Tracheophyta</taxon>
        <taxon>Spermatophyta</taxon>
        <taxon>Magnoliopsida</taxon>
        <taxon>eudicotyledons</taxon>
        <taxon>Gunneridae</taxon>
        <taxon>Pentapetalae</taxon>
        <taxon>asterids</taxon>
        <taxon>campanulids</taxon>
        <taxon>Aquifoliales</taxon>
        <taxon>Aquifoliaceae</taxon>
        <taxon>Ilex</taxon>
    </lineage>
</organism>
<reference evidence="2 3" key="1">
    <citation type="submission" date="2024-02" db="EMBL/GenBank/DDBJ databases">
        <authorList>
            <person name="Vignale AGUSTIN F."/>
            <person name="Sosa J E."/>
            <person name="Modenutti C."/>
        </authorList>
    </citation>
    <scope>NUCLEOTIDE SEQUENCE [LARGE SCALE GENOMIC DNA]</scope>
</reference>
<feature type="region of interest" description="Disordered" evidence="1">
    <location>
        <begin position="155"/>
        <end position="179"/>
    </location>
</feature>
<proteinExistence type="predicted"/>
<sequence>MESSKSKEIRGQRGGAQRASLGESDFERSKVHGAIEGGAYRAVGNVFGRMGGTYGSEATTDVGWNKSELGDECPKDVRRHGFGIGDLHVAFIDSSDAKSGGANSLGRKLSGDSRMGNSLDILGSAKSKDVEELGSTLQAPGWVLAGRCLAGTVARLGSRPDRSGNQAKLDKHHHEARLD</sequence>